<dbReference type="Gene3D" id="2.40.50.140">
    <property type="entry name" value="Nucleic acid-binding proteins"/>
    <property type="match status" value="1"/>
</dbReference>
<name>A0ABT3E2F8_9LACO</name>
<dbReference type="SUPFAM" id="SSF50249">
    <property type="entry name" value="Nucleic acid-binding proteins"/>
    <property type="match status" value="1"/>
</dbReference>
<dbReference type="InterPro" id="IPR050437">
    <property type="entry name" value="Ribos_protein_bS1-like"/>
</dbReference>
<keyword evidence="3" id="KW-1185">Reference proteome</keyword>
<feature type="domain" description="S1 motif" evidence="1">
    <location>
        <begin position="6"/>
        <end position="75"/>
    </location>
</feature>
<evidence type="ECO:0000313" key="2">
    <source>
        <dbReference type="EMBL" id="MCW0952611.1"/>
    </source>
</evidence>
<dbReference type="PROSITE" id="PS50126">
    <property type="entry name" value="S1"/>
    <property type="match status" value="1"/>
</dbReference>
<dbReference type="EMBL" id="JAOZFE010000001">
    <property type="protein sequence ID" value="MCW0952611.1"/>
    <property type="molecule type" value="Genomic_DNA"/>
</dbReference>
<protein>
    <submittedName>
        <fullName evidence="2">CvfD/Ygs/GSP13 family RNA-binding post-transcriptional regulator</fullName>
    </submittedName>
</protein>
<gene>
    <name evidence="2" type="ORF">OIT44_00685</name>
</gene>
<dbReference type="InterPro" id="IPR012340">
    <property type="entry name" value="NA-bd_OB-fold"/>
</dbReference>
<reference evidence="2 3" key="1">
    <citation type="submission" date="2022-10" db="EMBL/GenBank/DDBJ databases">
        <title>Weissella fermenti sp. nov., isolated from fermented cabbage.</title>
        <authorList>
            <person name="Lee J.K."/>
            <person name="Baek J.H."/>
            <person name="Choi D.G."/>
            <person name="Kim J.M."/>
            <person name="Jeon C.O."/>
        </authorList>
    </citation>
    <scope>NUCLEOTIDE SEQUENCE [LARGE SCALE GENOMIC DNA]</scope>
    <source>
        <strain evidence="2 3">KACC 18534</strain>
    </source>
</reference>
<dbReference type="Pfam" id="PF00575">
    <property type="entry name" value="S1"/>
    <property type="match status" value="1"/>
</dbReference>
<dbReference type="InterPro" id="IPR003029">
    <property type="entry name" value="S1_domain"/>
</dbReference>
<comment type="caution">
    <text evidence="2">The sequence shown here is derived from an EMBL/GenBank/DDBJ whole genome shotgun (WGS) entry which is preliminary data.</text>
</comment>
<sequence length="129" mass="14963">MKYKIGDIVQGVVTGIQPYGAFVQLDEEQQGLIHISECRSAFIKQVSDELSIGQAIEVMVLDIDEYTQKLSLSRRSVVDRERIKKVTLEYKPSDQRYHHFWTNQHYTFGFETIAEHVNASIEESLERLD</sequence>
<dbReference type="SMART" id="SM00316">
    <property type="entry name" value="S1"/>
    <property type="match status" value="1"/>
</dbReference>
<evidence type="ECO:0000313" key="3">
    <source>
        <dbReference type="Proteomes" id="UP001526225"/>
    </source>
</evidence>
<dbReference type="NCBIfam" id="NF040579">
    <property type="entry name" value="S1_dom_CvfD"/>
    <property type="match status" value="1"/>
</dbReference>
<dbReference type="Proteomes" id="UP001526225">
    <property type="component" value="Unassembled WGS sequence"/>
</dbReference>
<evidence type="ECO:0000259" key="1">
    <source>
        <dbReference type="PROSITE" id="PS50126"/>
    </source>
</evidence>
<proteinExistence type="predicted"/>
<dbReference type="PANTHER" id="PTHR10724">
    <property type="entry name" value="30S RIBOSOMAL PROTEIN S1"/>
    <property type="match status" value="1"/>
</dbReference>
<dbReference type="RefSeq" id="WP_213408652.1">
    <property type="nucleotide sequence ID" value="NZ_CP074441.1"/>
</dbReference>
<accession>A0ABT3E2F8</accession>
<organism evidence="2 3">
    <name type="scientific">Weissella ceti</name>
    <dbReference type="NCBI Taxonomy" id="759620"/>
    <lineage>
        <taxon>Bacteria</taxon>
        <taxon>Bacillati</taxon>
        <taxon>Bacillota</taxon>
        <taxon>Bacilli</taxon>
        <taxon>Lactobacillales</taxon>
        <taxon>Lactobacillaceae</taxon>
        <taxon>Weissella</taxon>
    </lineage>
</organism>